<feature type="transmembrane region" description="Helical" evidence="1">
    <location>
        <begin position="50"/>
        <end position="80"/>
    </location>
</feature>
<keyword evidence="1" id="KW-0472">Membrane</keyword>
<evidence type="ECO:0000256" key="1">
    <source>
        <dbReference type="SAM" id="Phobius"/>
    </source>
</evidence>
<dbReference type="RefSeq" id="WP_211864675.1">
    <property type="nucleotide sequence ID" value="NZ_JAAEDM010000129.1"/>
</dbReference>
<evidence type="ECO:0000313" key="3">
    <source>
        <dbReference type="Proteomes" id="UP001138751"/>
    </source>
</evidence>
<dbReference type="PANTHER" id="PTHR41795">
    <property type="entry name" value="EXOPOLYSACCHARIDE SYNTHESIS PROTEIN"/>
    <property type="match status" value="1"/>
</dbReference>
<evidence type="ECO:0000313" key="2">
    <source>
        <dbReference type="EMBL" id="MBR0674254.1"/>
    </source>
</evidence>
<dbReference type="Pfam" id="PF06055">
    <property type="entry name" value="ExoD"/>
    <property type="match status" value="1"/>
</dbReference>
<reference evidence="2" key="1">
    <citation type="submission" date="2020-01" db="EMBL/GenBank/DDBJ databases">
        <authorList>
            <person name="Rat A."/>
        </authorList>
    </citation>
    <scope>NUCLEOTIDE SEQUENCE</scope>
    <source>
        <strain evidence="2">LMG 31231</strain>
    </source>
</reference>
<keyword evidence="1" id="KW-1133">Transmembrane helix</keyword>
<organism evidence="2 3">
    <name type="scientific">Neoroseomonas soli</name>
    <dbReference type="NCBI Taxonomy" id="1081025"/>
    <lineage>
        <taxon>Bacteria</taxon>
        <taxon>Pseudomonadati</taxon>
        <taxon>Pseudomonadota</taxon>
        <taxon>Alphaproteobacteria</taxon>
        <taxon>Acetobacterales</taxon>
        <taxon>Acetobacteraceae</taxon>
        <taxon>Neoroseomonas</taxon>
    </lineage>
</organism>
<dbReference type="AlphaFoldDB" id="A0A9X9X4C5"/>
<dbReference type="EMBL" id="JAAEDM010000129">
    <property type="protein sequence ID" value="MBR0674254.1"/>
    <property type="molecule type" value="Genomic_DNA"/>
</dbReference>
<feature type="transmembrane region" description="Helical" evidence="1">
    <location>
        <begin position="179"/>
        <end position="204"/>
    </location>
</feature>
<keyword evidence="3" id="KW-1185">Reference proteome</keyword>
<dbReference type="PIRSF" id="PIRSF033239">
    <property type="entry name" value="ExoD"/>
    <property type="match status" value="1"/>
</dbReference>
<comment type="caution">
    <text evidence="2">The sequence shown here is derived from an EMBL/GenBank/DDBJ whole genome shotgun (WGS) entry which is preliminary data.</text>
</comment>
<proteinExistence type="predicted"/>
<protein>
    <submittedName>
        <fullName evidence="2">Exopolysaccharide biosynthesis protein</fullName>
    </submittedName>
</protein>
<sequence>MRDGPLMDDAALPEAHASAPISRLVAEVAAQCPGERVTLGEMAEAFGDRAFGLLILMLCLPGLLPGMASVFGTPMLILGVQMGLGFRMPRLPRFIARQSLKRTDLLRLSSGSSKWMNRIERWVRPRPGPFTTPHADKVVGWLTAYAALMLILPGPGTNGPPAFGTIVMALGVVENDSKVVGVGMVLTILGNIFATAVLGALFWFGMEALHYIW</sequence>
<keyword evidence="1" id="KW-0812">Transmembrane</keyword>
<dbReference type="Proteomes" id="UP001138751">
    <property type="component" value="Unassembled WGS sequence"/>
</dbReference>
<accession>A0A9X9X4C5</accession>
<dbReference type="PANTHER" id="PTHR41795:SF1">
    <property type="entry name" value="EXOPOLYSACCHARIDE SYNTHESIS PROTEIN"/>
    <property type="match status" value="1"/>
</dbReference>
<gene>
    <name evidence="2" type="ORF">GXW76_23985</name>
</gene>
<name>A0A9X9X4C5_9PROT</name>
<dbReference type="InterPro" id="IPR010331">
    <property type="entry name" value="ExoD"/>
</dbReference>
<reference evidence="2" key="2">
    <citation type="journal article" date="2021" name="Syst. Appl. Microbiol.">
        <title>Roseomonas hellenica sp. nov., isolated from roots of wild-growing Alkanna tinctoria.</title>
        <authorList>
            <person name="Rat A."/>
            <person name="Naranjo H.D."/>
            <person name="Lebbe L."/>
            <person name="Cnockaert M."/>
            <person name="Krigas N."/>
            <person name="Grigoriadou K."/>
            <person name="Maloupa E."/>
            <person name="Willems A."/>
        </authorList>
    </citation>
    <scope>NUCLEOTIDE SEQUENCE</scope>
    <source>
        <strain evidence="2">LMG 31231</strain>
    </source>
</reference>